<comment type="similarity">
    <text evidence="1">Belongs to the amidase family.</text>
</comment>
<dbReference type="InterPro" id="IPR023631">
    <property type="entry name" value="Amidase_dom"/>
</dbReference>
<dbReference type="RefSeq" id="WP_194289296.1">
    <property type="nucleotide sequence ID" value="NZ_WIWF01000292.1"/>
</dbReference>
<evidence type="ECO:0000313" key="3">
    <source>
        <dbReference type="EMBL" id="MQT78241.1"/>
    </source>
</evidence>
<feature type="non-terminal residue" evidence="3">
    <location>
        <position position="1"/>
    </location>
</feature>
<dbReference type="InterPro" id="IPR036928">
    <property type="entry name" value="AS_sf"/>
</dbReference>
<comment type="caution">
    <text evidence="3">The sequence shown here is derived from an EMBL/GenBank/DDBJ whole genome shotgun (WGS) entry which is preliminary data.</text>
</comment>
<dbReference type="PANTHER" id="PTHR11895">
    <property type="entry name" value="TRANSAMIDASE"/>
    <property type="match status" value="1"/>
</dbReference>
<dbReference type="PANTHER" id="PTHR11895:SF7">
    <property type="entry name" value="GLUTAMYL-TRNA(GLN) AMIDOTRANSFERASE SUBUNIT A, MITOCHONDRIAL"/>
    <property type="match status" value="1"/>
</dbReference>
<dbReference type="Pfam" id="PF01425">
    <property type="entry name" value="Amidase"/>
    <property type="match status" value="1"/>
</dbReference>
<dbReference type="SUPFAM" id="SSF75304">
    <property type="entry name" value="Amidase signature (AS) enzymes"/>
    <property type="match status" value="1"/>
</dbReference>
<accession>A0A7X1X0K7</accession>
<evidence type="ECO:0000259" key="2">
    <source>
        <dbReference type="Pfam" id="PF01425"/>
    </source>
</evidence>
<dbReference type="EMBL" id="WIWF01000292">
    <property type="protein sequence ID" value="MQT78241.1"/>
    <property type="molecule type" value="Genomic_DNA"/>
</dbReference>
<name>A0A7X1X0K7_9PSED</name>
<dbReference type="AlphaFoldDB" id="A0A7X1X0K7"/>
<reference evidence="3 4" key="1">
    <citation type="submission" date="2019-10" db="EMBL/GenBank/DDBJ databases">
        <title>Evaluation of single-gene subtyping targets for Pseudomonas.</title>
        <authorList>
            <person name="Reichler S.J."/>
            <person name="Orsi R.H."/>
            <person name="Wiedmann M."/>
            <person name="Martin N.H."/>
            <person name="Murphy S.I."/>
        </authorList>
    </citation>
    <scope>NUCLEOTIDE SEQUENCE [LARGE SCALE GENOMIC DNA]</scope>
    <source>
        <strain evidence="3 4">FSL R10-2932</strain>
    </source>
</reference>
<dbReference type="InterPro" id="IPR000120">
    <property type="entry name" value="Amidase"/>
</dbReference>
<proteinExistence type="inferred from homology"/>
<evidence type="ECO:0000313" key="4">
    <source>
        <dbReference type="Proteomes" id="UP000447574"/>
    </source>
</evidence>
<evidence type="ECO:0000256" key="1">
    <source>
        <dbReference type="ARBA" id="ARBA00009199"/>
    </source>
</evidence>
<dbReference type="Gene3D" id="3.90.1300.10">
    <property type="entry name" value="Amidase signature (AS) domain"/>
    <property type="match status" value="1"/>
</dbReference>
<organism evidence="3 4">
    <name type="scientific">Pseudomonas helleri</name>
    <dbReference type="NCBI Taxonomy" id="1608996"/>
    <lineage>
        <taxon>Bacteria</taxon>
        <taxon>Pseudomonadati</taxon>
        <taxon>Pseudomonadota</taxon>
        <taxon>Gammaproteobacteria</taxon>
        <taxon>Pseudomonadales</taxon>
        <taxon>Pseudomonadaceae</taxon>
        <taxon>Pseudomonas</taxon>
    </lineage>
</organism>
<dbReference type="GO" id="GO:0003824">
    <property type="term" value="F:catalytic activity"/>
    <property type="evidence" value="ECO:0007669"/>
    <property type="project" value="InterPro"/>
</dbReference>
<sequence>PVSVPKASGMVPLALGTDTGGSIRIPAALCGVVGFKPSYAAVPLEGVFPLSSSLDHAGPIANSVEDARLLFEVLSGKACAAKATEPRAVRVGWIRSGSFGPVDVAVDQQVYQAAKRVFGDTLHEVTELAAMAAGMKETLLMLQRAEAYDVHAERMQEAPQLFDQEVRERLELSQEVRGWQYIRAQRAQQQYQAQMARLFEDYDLLVSPCVPIIAPPVNARETPVDEQLIDVRAAVLSYTSPWNLTGLPAISLPAGQVRGLPVGLQVIAAAGEDERLLQWLTHHTPT</sequence>
<dbReference type="Proteomes" id="UP000447574">
    <property type="component" value="Unassembled WGS sequence"/>
</dbReference>
<gene>
    <name evidence="3" type="ORF">GHO37_28880</name>
</gene>
<protein>
    <submittedName>
        <fullName evidence="3">Amidase</fullName>
    </submittedName>
</protein>
<feature type="domain" description="Amidase" evidence="2">
    <location>
        <begin position="7"/>
        <end position="277"/>
    </location>
</feature>